<reference evidence="1 2" key="1">
    <citation type="submission" date="2023-07" db="EMBL/GenBank/DDBJ databases">
        <title>Genomic Encyclopedia of Type Strains, Phase IV (KMG-IV): sequencing the most valuable type-strain genomes for metagenomic binning, comparative biology and taxonomic classification.</title>
        <authorList>
            <person name="Goeker M."/>
        </authorList>
    </citation>
    <scope>NUCLEOTIDE SEQUENCE [LARGE SCALE GENOMIC DNA]</scope>
    <source>
        <strain evidence="1 2">DSM 23494</strain>
    </source>
</reference>
<gene>
    <name evidence="1" type="ORF">J2S17_004018</name>
</gene>
<dbReference type="Proteomes" id="UP001238088">
    <property type="component" value="Unassembled WGS sequence"/>
</dbReference>
<evidence type="ECO:0000313" key="1">
    <source>
        <dbReference type="EMBL" id="MDQ0272126.1"/>
    </source>
</evidence>
<accession>A0ABU0ALH9</accession>
<protein>
    <submittedName>
        <fullName evidence="1">Uncharacterized protein</fullName>
    </submittedName>
</protein>
<keyword evidence="2" id="KW-1185">Reference proteome</keyword>
<dbReference type="RefSeq" id="WP_307477435.1">
    <property type="nucleotide sequence ID" value="NZ_JAUSUB010000020.1"/>
</dbReference>
<name>A0ABU0ALH9_9BACI</name>
<organism evidence="1 2">
    <name type="scientific">Cytobacillus purgationiresistens</name>
    <dbReference type="NCBI Taxonomy" id="863449"/>
    <lineage>
        <taxon>Bacteria</taxon>
        <taxon>Bacillati</taxon>
        <taxon>Bacillota</taxon>
        <taxon>Bacilli</taxon>
        <taxon>Bacillales</taxon>
        <taxon>Bacillaceae</taxon>
        <taxon>Cytobacillus</taxon>
    </lineage>
</organism>
<evidence type="ECO:0000313" key="2">
    <source>
        <dbReference type="Proteomes" id="UP001238088"/>
    </source>
</evidence>
<proteinExistence type="predicted"/>
<dbReference type="EMBL" id="JAUSUB010000020">
    <property type="protein sequence ID" value="MDQ0272126.1"/>
    <property type="molecule type" value="Genomic_DNA"/>
</dbReference>
<sequence>MARKKSQKFMEQKKDSVKGMIPISINIPEIGVEANVIEVGTLENGEMGVPEDN</sequence>
<comment type="caution">
    <text evidence="1">The sequence shown here is derived from an EMBL/GenBank/DDBJ whole genome shotgun (WGS) entry which is preliminary data.</text>
</comment>